<dbReference type="GO" id="GO:0005829">
    <property type="term" value="C:cytosol"/>
    <property type="evidence" value="ECO:0007669"/>
    <property type="project" value="TreeGrafter"/>
</dbReference>
<dbReference type="SUPFAM" id="SSF74982">
    <property type="entry name" value="Small protein B (SmpB)"/>
    <property type="match status" value="1"/>
</dbReference>
<dbReference type="GO" id="GO:0070930">
    <property type="term" value="P:trans-translation-dependent protein tagging"/>
    <property type="evidence" value="ECO:0007669"/>
    <property type="project" value="TreeGrafter"/>
</dbReference>
<comment type="caution">
    <text evidence="4">The sequence shown here is derived from an EMBL/GenBank/DDBJ whole genome shotgun (WGS) entry which is preliminary data.</text>
</comment>
<evidence type="ECO:0000256" key="1">
    <source>
        <dbReference type="ARBA" id="ARBA00022490"/>
    </source>
</evidence>
<evidence type="ECO:0000313" key="4">
    <source>
        <dbReference type="EMBL" id="OGL67133.1"/>
    </source>
</evidence>
<protein>
    <recommendedName>
        <fullName evidence="3">SsrA-binding protein</fullName>
    </recommendedName>
    <alternativeName>
        <fullName evidence="3">Small protein B</fullName>
    </alternativeName>
</protein>
<accession>A0A1F7TMB1</accession>
<proteinExistence type="inferred from homology"/>
<dbReference type="Proteomes" id="UP000177885">
    <property type="component" value="Unassembled WGS sequence"/>
</dbReference>
<comment type="function">
    <text evidence="3">Required for rescue of stalled ribosomes mediated by trans-translation. Binds to transfer-messenger RNA (tmRNA), required for stable association of tmRNA with ribosomes. tmRNA and SmpB together mimic tRNA shape, replacing the anticodon stem-loop with SmpB. tmRNA is encoded by the ssrA gene; the 2 termini fold to resemble tRNA(Ala) and it encodes a 'tag peptide', a short internal open reading frame. During trans-translation Ala-aminoacylated tmRNA acts like a tRNA, entering the A-site of stalled ribosomes, displacing the stalled mRNA. The ribosome then switches to translate the ORF on the tmRNA; the nascent peptide is terminated with the 'tag peptide' encoded by the tmRNA and targeted for degradation. The ribosome is freed to recommence translation, which seems to be the essential function of trans-translation.</text>
</comment>
<organism evidence="4 5">
    <name type="scientific">Candidatus Uhrbacteria bacterium RIFCSPHIGHO2_01_FULL_63_20</name>
    <dbReference type="NCBI Taxonomy" id="1802385"/>
    <lineage>
        <taxon>Bacteria</taxon>
        <taxon>Candidatus Uhriibacteriota</taxon>
    </lineage>
</organism>
<dbReference type="EMBL" id="MGDT01000003">
    <property type="protein sequence ID" value="OGL67133.1"/>
    <property type="molecule type" value="Genomic_DNA"/>
</dbReference>
<evidence type="ECO:0000313" key="5">
    <source>
        <dbReference type="Proteomes" id="UP000177885"/>
    </source>
</evidence>
<dbReference type="Gene3D" id="2.40.280.10">
    <property type="match status" value="1"/>
</dbReference>
<gene>
    <name evidence="3" type="primary">smpB</name>
    <name evidence="4" type="ORF">A2856_03635</name>
</gene>
<evidence type="ECO:0000256" key="3">
    <source>
        <dbReference type="HAMAP-Rule" id="MF_00023"/>
    </source>
</evidence>
<keyword evidence="1 3" id="KW-0963">Cytoplasm</keyword>
<name>A0A1F7TMB1_9BACT</name>
<comment type="similarity">
    <text evidence="3">Belongs to the SmpB family.</text>
</comment>
<comment type="subcellular location">
    <subcellularLocation>
        <location evidence="3">Cytoplasm</location>
    </subcellularLocation>
    <text evidence="3">The tmRNA-SmpB complex associates with stalled 70S ribosomes.</text>
</comment>
<dbReference type="NCBIfam" id="NF003843">
    <property type="entry name" value="PRK05422.1"/>
    <property type="match status" value="1"/>
</dbReference>
<evidence type="ECO:0000256" key="2">
    <source>
        <dbReference type="ARBA" id="ARBA00022884"/>
    </source>
</evidence>
<dbReference type="PANTHER" id="PTHR30308:SF2">
    <property type="entry name" value="SSRA-BINDING PROTEIN"/>
    <property type="match status" value="1"/>
</dbReference>
<dbReference type="HAMAP" id="MF_00023">
    <property type="entry name" value="SmpB"/>
    <property type="match status" value="1"/>
</dbReference>
<reference evidence="4 5" key="1">
    <citation type="journal article" date="2016" name="Nat. Commun.">
        <title>Thousands of microbial genomes shed light on interconnected biogeochemical processes in an aquifer system.</title>
        <authorList>
            <person name="Anantharaman K."/>
            <person name="Brown C.T."/>
            <person name="Hug L.A."/>
            <person name="Sharon I."/>
            <person name="Castelle C.J."/>
            <person name="Probst A.J."/>
            <person name="Thomas B.C."/>
            <person name="Singh A."/>
            <person name="Wilkins M.J."/>
            <person name="Karaoz U."/>
            <person name="Brodie E.L."/>
            <person name="Williams K.H."/>
            <person name="Hubbard S.S."/>
            <person name="Banfield J.F."/>
        </authorList>
    </citation>
    <scope>NUCLEOTIDE SEQUENCE [LARGE SCALE GENOMIC DNA]</scope>
</reference>
<dbReference type="GO" id="GO:0003723">
    <property type="term" value="F:RNA binding"/>
    <property type="evidence" value="ECO:0007669"/>
    <property type="project" value="UniProtKB-UniRule"/>
</dbReference>
<dbReference type="GO" id="GO:0070929">
    <property type="term" value="P:trans-translation"/>
    <property type="evidence" value="ECO:0007669"/>
    <property type="project" value="UniProtKB-UniRule"/>
</dbReference>
<dbReference type="Pfam" id="PF01668">
    <property type="entry name" value="SmpB"/>
    <property type="match status" value="1"/>
</dbReference>
<dbReference type="PANTHER" id="PTHR30308">
    <property type="entry name" value="TMRNA-BINDING COMPONENT OF TRANS-TRANSLATION TAGGING COMPLEX"/>
    <property type="match status" value="1"/>
</dbReference>
<dbReference type="STRING" id="1802385.A2856_03635"/>
<dbReference type="InterPro" id="IPR000037">
    <property type="entry name" value="SsrA-bd_prot"/>
</dbReference>
<dbReference type="InterPro" id="IPR023620">
    <property type="entry name" value="SmpB"/>
</dbReference>
<dbReference type="NCBIfam" id="TIGR00086">
    <property type="entry name" value="smpB"/>
    <property type="match status" value="1"/>
</dbReference>
<dbReference type="AlphaFoldDB" id="A0A1F7TMB1"/>
<sequence>MATLALNKRAGYDYDLLETFEGGLKLTGPEVKSLRAGHAQFKGSFLHVQRGELWLKNFHISPYAPSAAKQATYDPGRDRKVLVKKRELARFAGKTHAEGLTLVPISVYTRGSFLKLGFALARGKKKYEKRDAIKKREVQRELRDRMKE</sequence>
<keyword evidence="2 3" id="KW-0694">RNA-binding</keyword>